<dbReference type="AlphaFoldDB" id="A0A0C2VP62"/>
<keyword evidence="11" id="KW-1185">Reference proteome</keyword>
<keyword evidence="8" id="KW-0732">Signal</keyword>
<protein>
    <recommendedName>
        <fullName evidence="9">GP-PDE domain-containing protein</fullName>
    </recommendedName>
</protein>
<evidence type="ECO:0000256" key="3">
    <source>
        <dbReference type="ARBA" id="ARBA00022692"/>
    </source>
</evidence>
<evidence type="ECO:0000313" key="11">
    <source>
        <dbReference type="Proteomes" id="UP000031938"/>
    </source>
</evidence>
<dbReference type="PROSITE" id="PS51704">
    <property type="entry name" value="GP_PDE"/>
    <property type="match status" value="1"/>
</dbReference>
<feature type="domain" description="GP-PDE" evidence="9">
    <location>
        <begin position="32"/>
        <end position="271"/>
    </location>
</feature>
<comment type="similarity">
    <text evidence="2">Belongs to the glycerophosphoryl diester phosphodiesterase family.</text>
</comment>
<evidence type="ECO:0000256" key="8">
    <source>
        <dbReference type="SAM" id="SignalP"/>
    </source>
</evidence>
<keyword evidence="7" id="KW-0472">Membrane</keyword>
<keyword evidence="6" id="KW-0443">Lipid metabolism</keyword>
<accession>A0A0C2VP62</accession>
<proteinExistence type="inferred from homology"/>
<dbReference type="InterPro" id="IPR017946">
    <property type="entry name" value="PLC-like_Pdiesterase_TIM-brl"/>
</dbReference>
<dbReference type="CDD" id="cd08583">
    <property type="entry name" value="PI-PLCc_GDPD_SF_unchar1"/>
    <property type="match status" value="1"/>
</dbReference>
<dbReference type="PROSITE" id="PS51257">
    <property type="entry name" value="PROKAR_LIPOPROTEIN"/>
    <property type="match status" value="1"/>
</dbReference>
<dbReference type="InterPro" id="IPR030395">
    <property type="entry name" value="GP_PDE_dom"/>
</dbReference>
<comment type="caution">
    <text evidence="10">The sequence shown here is derived from an EMBL/GenBank/DDBJ whole genome shotgun (WGS) entry which is preliminary data.</text>
</comment>
<dbReference type="Proteomes" id="UP000031938">
    <property type="component" value="Unassembled WGS sequence"/>
</dbReference>
<keyword evidence="3" id="KW-0812">Transmembrane</keyword>
<dbReference type="SUPFAM" id="SSF51695">
    <property type="entry name" value="PLC-like phosphodiesterases"/>
    <property type="match status" value="1"/>
</dbReference>
<evidence type="ECO:0000256" key="2">
    <source>
        <dbReference type="ARBA" id="ARBA00007277"/>
    </source>
</evidence>
<feature type="signal peptide" evidence="8">
    <location>
        <begin position="1"/>
        <end position="21"/>
    </location>
</feature>
<dbReference type="GO" id="GO:0008081">
    <property type="term" value="F:phosphoric diester hydrolase activity"/>
    <property type="evidence" value="ECO:0007669"/>
    <property type="project" value="InterPro"/>
</dbReference>
<gene>
    <name evidence="10" type="ORF">KP78_21470</name>
</gene>
<dbReference type="GO" id="GO:0005737">
    <property type="term" value="C:cytoplasm"/>
    <property type="evidence" value="ECO:0007669"/>
    <property type="project" value="UniProtKB-ARBA"/>
</dbReference>
<keyword evidence="4" id="KW-0378">Hydrolase</keyword>
<dbReference type="PATRIC" id="fig|889306.3.peg.2162"/>
<reference evidence="10 11" key="1">
    <citation type="submission" date="2015-01" db="EMBL/GenBank/DDBJ databases">
        <title>Genome sequencing of Jeotgalibacillus soli.</title>
        <authorList>
            <person name="Goh K.M."/>
            <person name="Chan K.-G."/>
            <person name="Yaakop A.S."/>
            <person name="Ee R."/>
            <person name="Gan H.M."/>
            <person name="Chan C.S."/>
        </authorList>
    </citation>
    <scope>NUCLEOTIDE SEQUENCE [LARGE SCALE GENOMIC DNA]</scope>
    <source>
        <strain evidence="10 11">P9</strain>
    </source>
</reference>
<evidence type="ECO:0000256" key="6">
    <source>
        <dbReference type="ARBA" id="ARBA00023098"/>
    </source>
</evidence>
<name>A0A0C2VP62_9BACL</name>
<evidence type="ECO:0000256" key="1">
    <source>
        <dbReference type="ARBA" id="ARBA00004370"/>
    </source>
</evidence>
<evidence type="ECO:0000256" key="4">
    <source>
        <dbReference type="ARBA" id="ARBA00022801"/>
    </source>
</evidence>
<dbReference type="Gene3D" id="3.20.20.190">
    <property type="entry name" value="Phosphatidylinositol (PI) phosphodiesterase"/>
    <property type="match status" value="1"/>
</dbReference>
<dbReference type="PANTHER" id="PTHR42758:SF2">
    <property type="entry name" value="PHOSPHATIDYLGLYCEROL PHOSPHOLIPASE C"/>
    <property type="match status" value="1"/>
</dbReference>
<organism evidence="10 11">
    <name type="scientific">Jeotgalibacillus soli</name>
    <dbReference type="NCBI Taxonomy" id="889306"/>
    <lineage>
        <taxon>Bacteria</taxon>
        <taxon>Bacillati</taxon>
        <taxon>Bacillota</taxon>
        <taxon>Bacilli</taxon>
        <taxon>Bacillales</taxon>
        <taxon>Caryophanaceae</taxon>
        <taxon>Jeotgalibacillus</taxon>
    </lineage>
</organism>
<feature type="chain" id="PRO_5002169561" description="GP-PDE domain-containing protein" evidence="8">
    <location>
        <begin position="22"/>
        <end position="271"/>
    </location>
</feature>
<evidence type="ECO:0000259" key="9">
    <source>
        <dbReference type="PROSITE" id="PS51704"/>
    </source>
</evidence>
<keyword evidence="5" id="KW-1133">Transmembrane helix</keyword>
<evidence type="ECO:0000313" key="10">
    <source>
        <dbReference type="EMBL" id="KIL45798.1"/>
    </source>
</evidence>
<dbReference type="Pfam" id="PF03009">
    <property type="entry name" value="GDPD"/>
    <property type="match status" value="1"/>
</dbReference>
<sequence>MRKILILLALVSILTGCVTMAKEHESYSWTKHRIIAHAAGGIKGKDYTNSEEAFINSYNNGYKLIEVDLSLTSDGKLVARHGWNEPYGQDFNADSKALTYKEFMGLPYYKEYTPMDLNKVLNLLKEHPEVYILLDGKVSSAEDTEELYEKVGEAIEEIDEAIIHRLIPQMYYKEDLDIIRSYGFHDVMYIVGREQYSGKSIAAFCIENDIKAVGLSWIRASETLIEVLSKHGIVSYIYTINDPAEMYSYFEIGVHGFYTDYIMPDEIEDTH</sequence>
<dbReference type="GO" id="GO:0016020">
    <property type="term" value="C:membrane"/>
    <property type="evidence" value="ECO:0007669"/>
    <property type="project" value="UniProtKB-SubCell"/>
</dbReference>
<comment type="subcellular location">
    <subcellularLocation>
        <location evidence="1">Membrane</location>
    </subcellularLocation>
</comment>
<dbReference type="InterPro" id="IPR052271">
    <property type="entry name" value="GDPD-Related"/>
</dbReference>
<dbReference type="PANTHER" id="PTHR42758">
    <property type="entry name" value="PHOSPHATIDYLGLYCEROL PHOSPHOLIPASE C"/>
    <property type="match status" value="1"/>
</dbReference>
<dbReference type="GO" id="GO:0046475">
    <property type="term" value="P:glycerophospholipid catabolic process"/>
    <property type="evidence" value="ECO:0007669"/>
    <property type="project" value="TreeGrafter"/>
</dbReference>
<dbReference type="STRING" id="889306.KP78_21470"/>
<evidence type="ECO:0000256" key="7">
    <source>
        <dbReference type="ARBA" id="ARBA00023136"/>
    </source>
</evidence>
<dbReference type="OrthoDB" id="2033680at2"/>
<evidence type="ECO:0000256" key="5">
    <source>
        <dbReference type="ARBA" id="ARBA00022989"/>
    </source>
</evidence>
<dbReference type="EMBL" id="JXRP01000017">
    <property type="protein sequence ID" value="KIL45798.1"/>
    <property type="molecule type" value="Genomic_DNA"/>
</dbReference>